<proteinExistence type="predicted"/>
<dbReference type="Proteomes" id="UP001165652">
    <property type="component" value="Unassembled WGS sequence"/>
</dbReference>
<dbReference type="RefSeq" id="WP_272779361.1">
    <property type="nucleotide sequence ID" value="NZ_JAQQLI010000046.1"/>
</dbReference>
<reference evidence="1" key="2">
    <citation type="submission" date="2023-02" db="EMBL/GenBank/DDBJ databases">
        <authorList>
            <person name="Rayyan A."/>
            <person name="Meyer T."/>
            <person name="Kyndt J.A."/>
        </authorList>
    </citation>
    <scope>NUCLEOTIDE SEQUENCE</scope>
    <source>
        <strain evidence="1">DSM 9987</strain>
    </source>
</reference>
<accession>A0ABT5JGP5</accession>
<sequence>MLPLFDSLHRCAGGRSIAAHDDDATGDVRQPIVMGTGERPYSIAAGLAPVLRRTVAGRCTANPNCVVADRCPATPSMQRACTAAFQTWVRRTMAAAEAPAVSVEKWR</sequence>
<dbReference type="EMBL" id="JAQQLI010000046">
    <property type="protein sequence ID" value="MDC7788526.1"/>
    <property type="molecule type" value="Genomic_DNA"/>
</dbReference>
<gene>
    <name evidence="1" type="ORF">PQJ73_22775</name>
</gene>
<organism evidence="1 2">
    <name type="scientific">Rhodoplanes tepidamans</name>
    <name type="common">Rhodoplanes cryptolactis</name>
    <dbReference type="NCBI Taxonomy" id="200616"/>
    <lineage>
        <taxon>Bacteria</taxon>
        <taxon>Pseudomonadati</taxon>
        <taxon>Pseudomonadota</taxon>
        <taxon>Alphaproteobacteria</taxon>
        <taxon>Hyphomicrobiales</taxon>
        <taxon>Nitrobacteraceae</taxon>
        <taxon>Rhodoplanes</taxon>
    </lineage>
</organism>
<comment type="caution">
    <text evidence="1">The sequence shown here is derived from an EMBL/GenBank/DDBJ whole genome shotgun (WGS) entry which is preliminary data.</text>
</comment>
<evidence type="ECO:0000313" key="1">
    <source>
        <dbReference type="EMBL" id="MDC7788526.1"/>
    </source>
</evidence>
<keyword evidence="2" id="KW-1185">Reference proteome</keyword>
<protein>
    <submittedName>
        <fullName evidence="1">Uncharacterized protein</fullName>
    </submittedName>
</protein>
<evidence type="ECO:0000313" key="2">
    <source>
        <dbReference type="Proteomes" id="UP001165652"/>
    </source>
</evidence>
<name>A0ABT5JGP5_RHOTP</name>
<reference evidence="1" key="1">
    <citation type="journal article" date="2023" name="Microbiol Resour">
        <title>Genome Sequences of Rhodoplanes serenus and Two Thermotolerant Strains, Rhodoplanes tepidamans and 'Rhodoplanes cryptolactis,' Further Refine the Genus.</title>
        <authorList>
            <person name="Rayyan A.A."/>
            <person name="Kyndt J.A."/>
        </authorList>
    </citation>
    <scope>NUCLEOTIDE SEQUENCE</scope>
    <source>
        <strain evidence="1">DSM 9987</strain>
    </source>
</reference>